<accession>A0A644WMV0</accession>
<dbReference type="AlphaFoldDB" id="A0A644WMV0"/>
<evidence type="ECO:0000256" key="1">
    <source>
        <dbReference type="SAM" id="Phobius"/>
    </source>
</evidence>
<dbReference type="PIRSF" id="PIRSF019466">
    <property type="entry name" value="EutH"/>
    <property type="match status" value="1"/>
</dbReference>
<feature type="transmembrane region" description="Helical" evidence="1">
    <location>
        <begin position="267"/>
        <end position="290"/>
    </location>
</feature>
<feature type="transmembrane region" description="Helical" evidence="1">
    <location>
        <begin position="5"/>
        <end position="22"/>
    </location>
</feature>
<keyword evidence="1" id="KW-0472">Membrane</keyword>
<dbReference type="Pfam" id="PF04346">
    <property type="entry name" value="EutH"/>
    <property type="match status" value="1"/>
</dbReference>
<keyword evidence="1" id="KW-1133">Transmembrane helix</keyword>
<gene>
    <name evidence="2" type="ORF">SDC9_51230</name>
</gene>
<dbReference type="NCBIfam" id="NF011667">
    <property type="entry name" value="PRK15086.1-3"/>
    <property type="match status" value="1"/>
</dbReference>
<dbReference type="InterPro" id="IPR007441">
    <property type="entry name" value="EutH"/>
</dbReference>
<comment type="caution">
    <text evidence="2">The sequence shown here is derived from an EMBL/GenBank/DDBJ whole genome shotgun (WGS) entry which is preliminary data.</text>
</comment>
<evidence type="ECO:0000313" key="2">
    <source>
        <dbReference type="EMBL" id="MPM04949.1"/>
    </source>
</evidence>
<dbReference type="GO" id="GO:0034228">
    <property type="term" value="F:ethanolamine transmembrane transporter activity"/>
    <property type="evidence" value="ECO:0007669"/>
    <property type="project" value="InterPro"/>
</dbReference>
<feature type="transmembrane region" description="Helical" evidence="1">
    <location>
        <begin position="330"/>
        <end position="349"/>
    </location>
</feature>
<dbReference type="PANTHER" id="PTHR40089">
    <property type="entry name" value="ETHANOLAMINE UTILIZATION PROTEIN EUTH"/>
    <property type="match status" value="1"/>
</dbReference>
<dbReference type="GO" id="GO:0005886">
    <property type="term" value="C:plasma membrane"/>
    <property type="evidence" value="ECO:0007669"/>
    <property type="project" value="TreeGrafter"/>
</dbReference>
<feature type="transmembrane region" description="Helical" evidence="1">
    <location>
        <begin position="233"/>
        <end position="255"/>
    </location>
</feature>
<feature type="transmembrane region" description="Helical" evidence="1">
    <location>
        <begin position="136"/>
        <end position="157"/>
    </location>
</feature>
<sequence>MEKIMLYIVGGFFLLGIVDYIIGGRFNLYKGIENGIKSMGSLALSMIGILSITPIISDIIIKYILPIFKNSFINPSVIISSFIAVDMGGYKITETIATNHNMMYFSGILIASMLGCTMSFTVPLALGIINRNNIDIFCKGILCGIIALPIGLFIGGVLLQINLYNIIISILPIIIISIIISIVLNKAPNAMISFFKYIAKIIVMIGVIGLGLQGFTSITGIEIVENLLPLEEILTIVGKIAIFLGGANVMLEVIGRVLKKEISMLGNVLHINSISVTSLIGSLASAVIIFTNFDELDDRGKLICSAFSVGGAYVFGGQLGYVSIEAKEVILIYILVKLISGIIGVIIAIKLNNKGLSHRNSN</sequence>
<keyword evidence="1" id="KW-0812">Transmembrane</keyword>
<feature type="transmembrane region" description="Helical" evidence="1">
    <location>
        <begin position="163"/>
        <end position="185"/>
    </location>
</feature>
<protein>
    <recommendedName>
        <fullName evidence="3">Ethanolamine utilization protein EutH</fullName>
    </recommendedName>
</protein>
<feature type="transmembrane region" description="Helical" evidence="1">
    <location>
        <begin position="197"/>
        <end position="221"/>
    </location>
</feature>
<feature type="transmembrane region" description="Helical" evidence="1">
    <location>
        <begin position="42"/>
        <end position="65"/>
    </location>
</feature>
<dbReference type="PANTHER" id="PTHR40089:SF1">
    <property type="entry name" value="ETHANOLAMINE PERMEASE EUTH-RELATED"/>
    <property type="match status" value="1"/>
</dbReference>
<name>A0A644WMV0_9ZZZZ</name>
<feature type="transmembrane region" description="Helical" evidence="1">
    <location>
        <begin position="102"/>
        <end position="129"/>
    </location>
</feature>
<organism evidence="2">
    <name type="scientific">bioreactor metagenome</name>
    <dbReference type="NCBI Taxonomy" id="1076179"/>
    <lineage>
        <taxon>unclassified sequences</taxon>
        <taxon>metagenomes</taxon>
        <taxon>ecological metagenomes</taxon>
    </lineage>
</organism>
<reference evidence="2" key="1">
    <citation type="submission" date="2019-08" db="EMBL/GenBank/DDBJ databases">
        <authorList>
            <person name="Kucharzyk K."/>
            <person name="Murdoch R.W."/>
            <person name="Higgins S."/>
            <person name="Loffler F."/>
        </authorList>
    </citation>
    <scope>NUCLEOTIDE SEQUENCE</scope>
</reference>
<evidence type="ECO:0008006" key="3">
    <source>
        <dbReference type="Google" id="ProtNLM"/>
    </source>
</evidence>
<proteinExistence type="predicted"/>
<dbReference type="EMBL" id="VSSQ01001086">
    <property type="protein sequence ID" value="MPM04949.1"/>
    <property type="molecule type" value="Genomic_DNA"/>
</dbReference>